<accession>A0A397E8S0</accession>
<sequence length="665" mass="73536">MLRVTLAPLPLTVAGKSAATDNDIGVWPAMLCGVTVIVALGAIALVIFMWKKKKQQLVNMTAKAPASRYLQAIAAAFFAARTGLTEASAAHTVALPRANVELLAIEKNQAAALQAVELCGKYVDSCAKIVDAIGGHVAYLEEHNLDFAIVNLTIPTPDANVVALSILVDGHVHSIPLQMHQDPSLAIAVFCRAHPSLSMNDCDSLHGHAIAKSQFEFPKDVPSSHYFRTLRPRQLCPLNQRLYLEIDRLLEHACYFMDTQPEPAYCGRLDRDEPMFVKANVIGQPGPHFVLLTNGTHSLHAVFFAMIEPSVQLKASYGKTPDDDIGHVVMHLEGVDVGDERTRVCLVSTATAPSPPSFDCFKSSALSNDMLVPRLSHTTTSVMALVLNEYNKCTCMSNVIQWPSPRGGFSKQAILAPDQSVFAPPRRHPNKGLLSSSSSLLHSLYDQEWGVYSQNGEDGVLQLLFQVVPATTKVFVEFGVEDGLECNTRYLREVHDWTGLLLDGSHANDTINLHQAWITLDNVVDLFQAHAIPQRFDLLSVDIDFNDYYILDAILHQYTPTVVVVETNSHFRYPDDRVVTYDPHGWDGETNYFGASVAAFVRLLTPRGYTLVYCESHGVNCFFVMSELWPATWTEEPATIDRPPNFFGKGWSYPPSPHATWVFHD</sequence>
<keyword evidence="1" id="KW-0472">Membrane</keyword>
<keyword evidence="1" id="KW-0812">Transmembrane</keyword>
<reference evidence="2 3" key="1">
    <citation type="submission" date="2018-08" db="EMBL/GenBank/DDBJ databases">
        <title>Aphanomyces genome sequencing and annotation.</title>
        <authorList>
            <person name="Minardi D."/>
            <person name="Oidtmann B."/>
            <person name="Van Der Giezen M."/>
            <person name="Studholme D.J."/>
        </authorList>
    </citation>
    <scope>NUCLEOTIDE SEQUENCE [LARGE SCALE GENOMIC DNA]</scope>
    <source>
        <strain evidence="2 3">D2</strain>
    </source>
</reference>
<dbReference type="AlphaFoldDB" id="A0A397E8S0"/>
<evidence type="ECO:0008006" key="4">
    <source>
        <dbReference type="Google" id="ProtNLM"/>
    </source>
</evidence>
<dbReference type="EMBL" id="QUTD01002826">
    <property type="protein sequence ID" value="RHY75017.1"/>
    <property type="molecule type" value="Genomic_DNA"/>
</dbReference>
<evidence type="ECO:0000313" key="2">
    <source>
        <dbReference type="EMBL" id="RHY75017.1"/>
    </source>
</evidence>
<protein>
    <recommendedName>
        <fullName evidence="4">Methyltransferase FkbM domain-containing protein</fullName>
    </recommendedName>
</protein>
<dbReference type="VEuPathDB" id="FungiDB:H257_03528"/>
<keyword evidence="1" id="KW-1133">Transmembrane helix</keyword>
<dbReference type="VEuPathDB" id="FungiDB:H257_03529"/>
<evidence type="ECO:0000313" key="3">
    <source>
        <dbReference type="Proteomes" id="UP000266643"/>
    </source>
</evidence>
<feature type="transmembrane region" description="Helical" evidence="1">
    <location>
        <begin position="29"/>
        <end position="50"/>
    </location>
</feature>
<proteinExistence type="predicted"/>
<evidence type="ECO:0000256" key="1">
    <source>
        <dbReference type="SAM" id="Phobius"/>
    </source>
</evidence>
<dbReference type="Proteomes" id="UP000266643">
    <property type="component" value="Unassembled WGS sequence"/>
</dbReference>
<organism evidence="2 3">
    <name type="scientific">Aphanomyces astaci</name>
    <name type="common">Crayfish plague agent</name>
    <dbReference type="NCBI Taxonomy" id="112090"/>
    <lineage>
        <taxon>Eukaryota</taxon>
        <taxon>Sar</taxon>
        <taxon>Stramenopiles</taxon>
        <taxon>Oomycota</taxon>
        <taxon>Saprolegniomycetes</taxon>
        <taxon>Saprolegniales</taxon>
        <taxon>Verrucalvaceae</taxon>
        <taxon>Aphanomyces</taxon>
    </lineage>
</organism>
<gene>
    <name evidence="2" type="ORF">DYB30_013094</name>
</gene>
<comment type="caution">
    <text evidence="2">The sequence shown here is derived from an EMBL/GenBank/DDBJ whole genome shotgun (WGS) entry which is preliminary data.</text>
</comment>
<name>A0A397E8S0_APHAT</name>